<sequence length="404" mass="47092">MSTDFRYFLPPNIDNIGGVHEGFWEASNPIVWRAFYPALQLATRLLEIALKFPWRNPRVFREDGRNTIASEELTVKLRKTDLFNPRYQEARHVMDQTLRYLATKTVFCLWSGHTKVHSGMPSTKVTFSNTHTIRDSNGEEQYLVTLAYETLELLLMKNQTCEELAVNKFIVASCLVHETMDLVWKMLSRKGFELNLVDEFVFKPETTYLFELRQATASLERFVDLQSVEYWDVYTRVYGIPSALVDFESHRIDWLKKDLVGQQSKVPQKFGILNIYDEIRANPSLRDDLKAPRSHNERRKAPNIIKSKSHSKRDTLQLASAEELVLELPLKLARENVPTCPIFNEIVAYLFSKRSALAINSMNFWIPANTLFCYILREGGLPGFDYETWKSFLQVCKYNNFIFR</sequence>
<organism evidence="2 3">
    <name type="scientific">Hymenoscyphus albidus</name>
    <dbReference type="NCBI Taxonomy" id="595503"/>
    <lineage>
        <taxon>Eukaryota</taxon>
        <taxon>Fungi</taxon>
        <taxon>Dikarya</taxon>
        <taxon>Ascomycota</taxon>
        <taxon>Pezizomycotina</taxon>
        <taxon>Leotiomycetes</taxon>
        <taxon>Helotiales</taxon>
        <taxon>Helotiaceae</taxon>
        <taxon>Hymenoscyphus</taxon>
    </lineage>
</organism>
<feature type="region of interest" description="Disordered" evidence="1">
    <location>
        <begin position="287"/>
        <end position="311"/>
    </location>
</feature>
<evidence type="ECO:0000313" key="3">
    <source>
        <dbReference type="Proteomes" id="UP000701801"/>
    </source>
</evidence>
<comment type="caution">
    <text evidence="2">The sequence shown here is derived from an EMBL/GenBank/DDBJ whole genome shotgun (WGS) entry which is preliminary data.</text>
</comment>
<dbReference type="AlphaFoldDB" id="A0A9N9LWS5"/>
<proteinExistence type="predicted"/>
<evidence type="ECO:0000313" key="2">
    <source>
        <dbReference type="EMBL" id="CAG8981288.1"/>
    </source>
</evidence>
<evidence type="ECO:0000256" key="1">
    <source>
        <dbReference type="SAM" id="MobiDB-lite"/>
    </source>
</evidence>
<reference evidence="2" key="1">
    <citation type="submission" date="2021-07" db="EMBL/GenBank/DDBJ databases">
        <authorList>
            <person name="Durling M."/>
        </authorList>
    </citation>
    <scope>NUCLEOTIDE SEQUENCE</scope>
</reference>
<gene>
    <name evidence="2" type="ORF">HYALB_00003887</name>
</gene>
<protein>
    <submittedName>
        <fullName evidence="2">Uncharacterized protein</fullName>
    </submittedName>
</protein>
<dbReference type="Proteomes" id="UP000701801">
    <property type="component" value="Unassembled WGS sequence"/>
</dbReference>
<dbReference type="EMBL" id="CAJVRM010000462">
    <property type="protein sequence ID" value="CAG8981288.1"/>
    <property type="molecule type" value="Genomic_DNA"/>
</dbReference>
<name>A0A9N9LWS5_9HELO</name>
<accession>A0A9N9LWS5</accession>
<keyword evidence="3" id="KW-1185">Reference proteome</keyword>
<dbReference type="OrthoDB" id="10254945at2759"/>